<comment type="caution">
    <text evidence="1">The sequence shown here is derived from an EMBL/GenBank/DDBJ whole genome shotgun (WGS) entry which is preliminary data.</text>
</comment>
<protein>
    <submittedName>
        <fullName evidence="1">Uncharacterized protein</fullName>
    </submittedName>
</protein>
<sequence length="45" mass="4820">MVAAWDRLSSAQQVLSLLHFLSGGQGGQVLARRVNEEAVERPGEG</sequence>
<evidence type="ECO:0000313" key="2">
    <source>
        <dbReference type="Proteomes" id="UP000011682"/>
    </source>
</evidence>
<gene>
    <name evidence="1" type="ORF">D187_000329</name>
</gene>
<proteinExistence type="predicted"/>
<accession>S9PPD3</accession>
<reference evidence="1" key="1">
    <citation type="submission" date="2013-05" db="EMBL/GenBank/DDBJ databases">
        <title>Genome assembly of Cystobacter fuscus DSM 2262.</title>
        <authorList>
            <person name="Sharma G."/>
            <person name="Khatri I."/>
            <person name="Kaur C."/>
            <person name="Mayilraj S."/>
            <person name="Subramanian S."/>
        </authorList>
    </citation>
    <scope>NUCLEOTIDE SEQUENCE [LARGE SCALE GENOMIC DNA]</scope>
    <source>
        <strain evidence="1">DSM 2262</strain>
    </source>
</reference>
<dbReference type="AlphaFoldDB" id="S9PPD3"/>
<name>S9PPD3_CYSF2</name>
<organism evidence="1 2">
    <name type="scientific">Cystobacter fuscus (strain ATCC 25194 / DSM 2262 / NBRC 100088 / M29)</name>
    <dbReference type="NCBI Taxonomy" id="1242864"/>
    <lineage>
        <taxon>Bacteria</taxon>
        <taxon>Pseudomonadati</taxon>
        <taxon>Myxococcota</taxon>
        <taxon>Myxococcia</taxon>
        <taxon>Myxococcales</taxon>
        <taxon>Cystobacterineae</taxon>
        <taxon>Archangiaceae</taxon>
        <taxon>Cystobacter</taxon>
    </lineage>
</organism>
<dbReference type="Proteomes" id="UP000011682">
    <property type="component" value="Unassembled WGS sequence"/>
</dbReference>
<dbReference type="EMBL" id="ANAH02000001">
    <property type="protein sequence ID" value="EPX64906.1"/>
    <property type="molecule type" value="Genomic_DNA"/>
</dbReference>
<keyword evidence="2" id="KW-1185">Reference proteome</keyword>
<evidence type="ECO:0000313" key="1">
    <source>
        <dbReference type="EMBL" id="EPX64906.1"/>
    </source>
</evidence>